<comment type="caution">
    <text evidence="2">The sequence shown here is derived from an EMBL/GenBank/DDBJ whole genome shotgun (WGS) entry which is preliminary data.</text>
</comment>
<organism evidence="2 3">
    <name type="scientific">Limimaricola hongkongensis DSM 17492</name>
    <dbReference type="NCBI Taxonomy" id="1122180"/>
    <lineage>
        <taxon>Bacteria</taxon>
        <taxon>Pseudomonadati</taxon>
        <taxon>Pseudomonadota</taxon>
        <taxon>Alphaproteobacteria</taxon>
        <taxon>Rhodobacterales</taxon>
        <taxon>Paracoccaceae</taxon>
        <taxon>Limimaricola</taxon>
    </lineage>
</organism>
<evidence type="ECO:0000313" key="2">
    <source>
        <dbReference type="EMBL" id="EYD70379.1"/>
    </source>
</evidence>
<proteinExistence type="predicted"/>
<reference evidence="2 3" key="1">
    <citation type="submission" date="2013-03" db="EMBL/GenBank/DDBJ databases">
        <authorList>
            <person name="Fiebig A."/>
            <person name="Goeker M."/>
            <person name="Klenk H.-P.P."/>
        </authorList>
    </citation>
    <scope>NUCLEOTIDE SEQUENCE [LARGE SCALE GENOMIC DNA]</scope>
    <source>
        <strain evidence="2 3">DSM 17492</strain>
        <plasmid evidence="2 3">pLokhon02</plasmid>
    </source>
</reference>
<gene>
    <name evidence="2" type="ORF">Lokhon_00133</name>
</gene>
<geneLocation type="plasmid" evidence="2 3">
    <name>pLokhon02</name>
</geneLocation>
<dbReference type="HOGENOM" id="CLU_1710988_0_0_5"/>
<accession>A0A017H9A4</accession>
<feature type="signal peptide" evidence="1">
    <location>
        <begin position="1"/>
        <end position="21"/>
    </location>
</feature>
<dbReference type="EMBL" id="APGJ01000010">
    <property type="protein sequence ID" value="EYD70379.1"/>
    <property type="molecule type" value="Genomic_DNA"/>
</dbReference>
<dbReference type="Proteomes" id="UP000025047">
    <property type="component" value="Plasmid pLokhon02"/>
</dbReference>
<dbReference type="OrthoDB" id="7862633at2"/>
<evidence type="ECO:0000313" key="3">
    <source>
        <dbReference type="Proteomes" id="UP000025047"/>
    </source>
</evidence>
<dbReference type="RefSeq" id="WP_017929774.1">
    <property type="nucleotide sequence ID" value="NZ_CM002676.1"/>
</dbReference>
<keyword evidence="1" id="KW-0732">Signal</keyword>
<dbReference type="eggNOG" id="ENOG502ZBXD">
    <property type="taxonomic scope" value="Bacteria"/>
</dbReference>
<keyword evidence="3" id="KW-1185">Reference proteome</keyword>
<sequence length="157" mass="16086">MKMFVMSAALVGAVGVGTAQAETISVEGVGKGTPNSMQMPVGEGMMVVHNQVEYDGFETTDPDSPFASLSGPCFGAALVDVGAMQGSGYCHYSDADGDMAVMEWTVTGMGEEGRITGDWMVRGGTGKWAEAEGGGTFDAGGEGGDYTNMVTGEVTMP</sequence>
<evidence type="ECO:0000256" key="1">
    <source>
        <dbReference type="SAM" id="SignalP"/>
    </source>
</evidence>
<name>A0A017H9A4_9RHOB</name>
<feature type="chain" id="PRO_5001492929" evidence="1">
    <location>
        <begin position="22"/>
        <end position="157"/>
    </location>
</feature>
<keyword evidence="2" id="KW-0614">Plasmid</keyword>
<dbReference type="PATRIC" id="fig|1122180.6.peg.137"/>
<protein>
    <submittedName>
        <fullName evidence="2">Uncharacterized protein</fullName>
    </submittedName>
</protein>
<dbReference type="AlphaFoldDB" id="A0A017H9A4"/>